<feature type="region of interest" description="Disordered" evidence="1">
    <location>
        <begin position="12"/>
        <end position="34"/>
    </location>
</feature>
<evidence type="ECO:0000313" key="3">
    <source>
        <dbReference type="Proteomes" id="UP000499080"/>
    </source>
</evidence>
<proteinExistence type="predicted"/>
<comment type="caution">
    <text evidence="2">The sequence shown here is derived from an EMBL/GenBank/DDBJ whole genome shotgun (WGS) entry which is preliminary data.</text>
</comment>
<dbReference type="EMBL" id="BGPR01145318">
    <property type="protein sequence ID" value="GBN75640.1"/>
    <property type="molecule type" value="Genomic_DNA"/>
</dbReference>
<reference evidence="2 3" key="1">
    <citation type="journal article" date="2019" name="Sci. Rep.">
        <title>Orb-weaving spider Araneus ventricosus genome elucidates the spidroin gene catalogue.</title>
        <authorList>
            <person name="Kono N."/>
            <person name="Nakamura H."/>
            <person name="Ohtoshi R."/>
            <person name="Moran D.A.P."/>
            <person name="Shinohara A."/>
            <person name="Yoshida Y."/>
            <person name="Fujiwara M."/>
            <person name="Mori M."/>
            <person name="Tomita M."/>
            <person name="Arakawa K."/>
        </authorList>
    </citation>
    <scope>NUCLEOTIDE SEQUENCE [LARGE SCALE GENOMIC DNA]</scope>
</reference>
<dbReference type="AlphaFoldDB" id="A0A4Y2RJP7"/>
<dbReference type="Proteomes" id="UP000499080">
    <property type="component" value="Unassembled WGS sequence"/>
</dbReference>
<feature type="compositionally biased region" description="Basic and acidic residues" evidence="1">
    <location>
        <begin position="24"/>
        <end position="34"/>
    </location>
</feature>
<evidence type="ECO:0000256" key="1">
    <source>
        <dbReference type="SAM" id="MobiDB-lite"/>
    </source>
</evidence>
<sequence length="92" mass="10093">MFHFLGRRLSFHHVSNPTGGRNRKFTDEMPPDKEAGSRFLVGTAMVVWLLGPISDGGSQPGKKGSRRKSRRNGGYNSEVTVPDEVVSVGHLT</sequence>
<keyword evidence="3" id="KW-1185">Reference proteome</keyword>
<organism evidence="2 3">
    <name type="scientific">Araneus ventricosus</name>
    <name type="common">Orbweaver spider</name>
    <name type="synonym">Epeira ventricosa</name>
    <dbReference type="NCBI Taxonomy" id="182803"/>
    <lineage>
        <taxon>Eukaryota</taxon>
        <taxon>Metazoa</taxon>
        <taxon>Ecdysozoa</taxon>
        <taxon>Arthropoda</taxon>
        <taxon>Chelicerata</taxon>
        <taxon>Arachnida</taxon>
        <taxon>Araneae</taxon>
        <taxon>Araneomorphae</taxon>
        <taxon>Entelegynae</taxon>
        <taxon>Araneoidea</taxon>
        <taxon>Araneidae</taxon>
        <taxon>Araneus</taxon>
    </lineage>
</organism>
<evidence type="ECO:0000313" key="2">
    <source>
        <dbReference type="EMBL" id="GBN75640.1"/>
    </source>
</evidence>
<protein>
    <submittedName>
        <fullName evidence="2">Uncharacterized protein</fullName>
    </submittedName>
</protein>
<feature type="region of interest" description="Disordered" evidence="1">
    <location>
        <begin position="52"/>
        <end position="92"/>
    </location>
</feature>
<gene>
    <name evidence="2" type="ORF">AVEN_274128_1</name>
</gene>
<accession>A0A4Y2RJP7</accession>
<name>A0A4Y2RJP7_ARAVE</name>